<dbReference type="SUPFAM" id="SSF69593">
    <property type="entry name" value="Glycerol-3-phosphate (1)-acyltransferase"/>
    <property type="match status" value="1"/>
</dbReference>
<proteinExistence type="predicted"/>
<dbReference type="GO" id="GO:0003841">
    <property type="term" value="F:1-acylglycerol-3-phosphate O-acyltransferase activity"/>
    <property type="evidence" value="ECO:0007669"/>
    <property type="project" value="TreeGrafter"/>
</dbReference>
<evidence type="ECO:0000313" key="4">
    <source>
        <dbReference type="EMBL" id="OGF97643.1"/>
    </source>
</evidence>
<dbReference type="PANTHER" id="PTHR10434">
    <property type="entry name" value="1-ACYL-SN-GLYCEROL-3-PHOSPHATE ACYLTRANSFERASE"/>
    <property type="match status" value="1"/>
</dbReference>
<dbReference type="InterPro" id="IPR002123">
    <property type="entry name" value="Plipid/glycerol_acylTrfase"/>
</dbReference>
<evidence type="ECO:0000313" key="5">
    <source>
        <dbReference type="Proteomes" id="UP000179034"/>
    </source>
</evidence>
<keyword evidence="2" id="KW-0012">Acyltransferase</keyword>
<evidence type="ECO:0000256" key="2">
    <source>
        <dbReference type="ARBA" id="ARBA00023315"/>
    </source>
</evidence>
<sequence>MRPFYCLSWKIVRVLSKAILGFRAVGPEKVPSSGPIILASNHRSYFDPPLIGISVDREVHFMAKSELFSFRPFGRLIASLNAHPVRRGQKDSAAVDEMVELLKRGEAVVIFPEGTRQRGRGGVGRAKSGVARLALSTGAPIMTVYIRGSREKWKALFRLKPVRVYFGRVIEPETYGKYSRDSKGFRALAGHVVGEIGRLIEEVDGRAPESRKT</sequence>
<dbReference type="Proteomes" id="UP000179034">
    <property type="component" value="Unassembled WGS sequence"/>
</dbReference>
<comment type="caution">
    <text evidence="4">The sequence shown here is derived from an EMBL/GenBank/DDBJ whole genome shotgun (WGS) entry which is preliminary data.</text>
</comment>
<dbReference type="AlphaFoldDB" id="A0A1F5YBV4"/>
<dbReference type="PANTHER" id="PTHR10434:SF40">
    <property type="entry name" value="1-ACYL-SN-GLYCEROL-3-PHOSPHATE ACYLTRANSFERASE"/>
    <property type="match status" value="1"/>
</dbReference>
<dbReference type="Pfam" id="PF01553">
    <property type="entry name" value="Acyltransferase"/>
    <property type="match status" value="1"/>
</dbReference>
<dbReference type="CDD" id="cd07989">
    <property type="entry name" value="LPLAT_AGPAT-like"/>
    <property type="match status" value="1"/>
</dbReference>
<protein>
    <recommendedName>
        <fullName evidence="3">Phospholipid/glycerol acyltransferase domain-containing protein</fullName>
    </recommendedName>
</protein>
<gene>
    <name evidence="4" type="ORF">A2Z06_01185</name>
</gene>
<keyword evidence="1" id="KW-0808">Transferase</keyword>
<name>A0A1F5YBV4_9BACT</name>
<dbReference type="EMBL" id="MFIW01000072">
    <property type="protein sequence ID" value="OGF97643.1"/>
    <property type="molecule type" value="Genomic_DNA"/>
</dbReference>
<accession>A0A1F5YBV4</accession>
<feature type="domain" description="Phospholipid/glycerol acyltransferase" evidence="3">
    <location>
        <begin position="36"/>
        <end position="149"/>
    </location>
</feature>
<evidence type="ECO:0000256" key="1">
    <source>
        <dbReference type="ARBA" id="ARBA00022679"/>
    </source>
</evidence>
<dbReference type="SMART" id="SM00563">
    <property type="entry name" value="PlsC"/>
    <property type="match status" value="1"/>
</dbReference>
<reference evidence="4 5" key="1">
    <citation type="journal article" date="2016" name="Nat. Commun.">
        <title>Thousands of microbial genomes shed light on interconnected biogeochemical processes in an aquifer system.</title>
        <authorList>
            <person name="Anantharaman K."/>
            <person name="Brown C.T."/>
            <person name="Hug L.A."/>
            <person name="Sharon I."/>
            <person name="Castelle C.J."/>
            <person name="Probst A.J."/>
            <person name="Thomas B.C."/>
            <person name="Singh A."/>
            <person name="Wilkins M.J."/>
            <person name="Karaoz U."/>
            <person name="Brodie E.L."/>
            <person name="Williams K.H."/>
            <person name="Hubbard S.S."/>
            <person name="Banfield J.F."/>
        </authorList>
    </citation>
    <scope>NUCLEOTIDE SEQUENCE [LARGE SCALE GENOMIC DNA]</scope>
</reference>
<evidence type="ECO:0000259" key="3">
    <source>
        <dbReference type="SMART" id="SM00563"/>
    </source>
</evidence>
<organism evidence="4 5">
    <name type="scientific">Candidatus Glassbacteria bacterium RBG_16_58_8</name>
    <dbReference type="NCBI Taxonomy" id="1817866"/>
    <lineage>
        <taxon>Bacteria</taxon>
        <taxon>Candidatus Glassiibacteriota</taxon>
    </lineage>
</organism>
<dbReference type="GO" id="GO:0006654">
    <property type="term" value="P:phosphatidic acid biosynthetic process"/>
    <property type="evidence" value="ECO:0007669"/>
    <property type="project" value="TreeGrafter"/>
</dbReference>